<proteinExistence type="inferred from homology"/>
<feature type="domain" description="Ubiquitin-like protease family profile" evidence="6">
    <location>
        <begin position="161"/>
        <end position="339"/>
    </location>
</feature>
<dbReference type="PROSITE" id="PS50600">
    <property type="entry name" value="ULP_PROTEASE"/>
    <property type="match status" value="1"/>
</dbReference>
<dbReference type="InterPro" id="IPR038765">
    <property type="entry name" value="Papain-like_cys_pep_sf"/>
</dbReference>
<feature type="region of interest" description="Disordered" evidence="5">
    <location>
        <begin position="1"/>
        <end position="21"/>
    </location>
</feature>
<evidence type="ECO:0000256" key="1">
    <source>
        <dbReference type="ARBA" id="ARBA00005234"/>
    </source>
</evidence>
<dbReference type="OrthoDB" id="6618024at2759"/>
<dbReference type="PANTHER" id="PTHR12606:SF1">
    <property type="entry name" value="UBIQUITIN-LIKE-SPECIFIC PROTEASE 1A"/>
    <property type="match status" value="1"/>
</dbReference>
<name>A0A6G0SZ66_APHGL</name>
<keyword evidence="8" id="KW-1185">Reference proteome</keyword>
<dbReference type="Proteomes" id="UP000475862">
    <property type="component" value="Unassembled WGS sequence"/>
</dbReference>
<keyword evidence="4" id="KW-0788">Thiol protease</keyword>
<sequence>MEEKYELEHLSNPNGNARPQRKCTRSKRIYEGFEMTKITKPTTTKKRRSRKFKKPLLHVDTASSESERPSNVCVTQPNVTQPNVTQPNVIQPNVTQPNITQPNNREVSIVSNSNNIANNYPTDQQIGEYFFLNVFKYIKTVDDNYTLFPGYNSNLFVEFRSLLLRKNVNEFVNRRLGSCVLKDLYQVFLVNTWLNDIAMQHYFNLLGHKSNNTIYVLSTYFYYDLEKLGIDGFTEKYLKNVRLLNYSKILIPTHLGNHWVLVVVEVSKRKIIYYDSLDYFTSLCPKLMMLKEFLNLGHIAKQENSQSSSIITDICSGVSPKQNNRYDCGIFACMNARYNMCNKPSAFSQADIPLLRHKIFYEMVYNTLLPIE</sequence>
<feature type="region of interest" description="Disordered" evidence="5">
    <location>
        <begin position="77"/>
        <end position="101"/>
    </location>
</feature>
<dbReference type="Gene3D" id="3.40.395.10">
    <property type="entry name" value="Adenoviral Proteinase, Chain A"/>
    <property type="match status" value="1"/>
</dbReference>
<dbReference type="GO" id="GO:0005634">
    <property type="term" value="C:nucleus"/>
    <property type="evidence" value="ECO:0007669"/>
    <property type="project" value="TreeGrafter"/>
</dbReference>
<evidence type="ECO:0000259" key="6">
    <source>
        <dbReference type="PROSITE" id="PS50600"/>
    </source>
</evidence>
<dbReference type="AlphaFoldDB" id="A0A6G0SZ66"/>
<evidence type="ECO:0000256" key="2">
    <source>
        <dbReference type="ARBA" id="ARBA00022670"/>
    </source>
</evidence>
<dbReference type="GO" id="GO:0006508">
    <property type="term" value="P:proteolysis"/>
    <property type="evidence" value="ECO:0007669"/>
    <property type="project" value="UniProtKB-KW"/>
</dbReference>
<keyword evidence="3" id="KW-0378">Hydrolase</keyword>
<comment type="caution">
    <text evidence="7">The sequence shown here is derived from an EMBL/GenBank/DDBJ whole genome shotgun (WGS) entry which is preliminary data.</text>
</comment>
<evidence type="ECO:0000313" key="8">
    <source>
        <dbReference type="Proteomes" id="UP000475862"/>
    </source>
</evidence>
<accession>A0A6G0SZ66</accession>
<evidence type="ECO:0000256" key="4">
    <source>
        <dbReference type="ARBA" id="ARBA00022807"/>
    </source>
</evidence>
<dbReference type="Pfam" id="PF02902">
    <property type="entry name" value="Peptidase_C48"/>
    <property type="match status" value="1"/>
</dbReference>
<dbReference type="PANTHER" id="PTHR12606">
    <property type="entry name" value="SENTRIN/SUMO-SPECIFIC PROTEASE"/>
    <property type="match status" value="1"/>
</dbReference>
<comment type="similarity">
    <text evidence="1">Belongs to the peptidase C48 family.</text>
</comment>
<dbReference type="GO" id="GO:0016929">
    <property type="term" value="F:deSUMOylase activity"/>
    <property type="evidence" value="ECO:0007669"/>
    <property type="project" value="TreeGrafter"/>
</dbReference>
<evidence type="ECO:0000256" key="5">
    <source>
        <dbReference type="SAM" id="MobiDB-lite"/>
    </source>
</evidence>
<protein>
    <recommendedName>
        <fullName evidence="6">Ubiquitin-like protease family profile domain-containing protein</fullName>
    </recommendedName>
</protein>
<organism evidence="7 8">
    <name type="scientific">Aphis glycines</name>
    <name type="common">Soybean aphid</name>
    <dbReference type="NCBI Taxonomy" id="307491"/>
    <lineage>
        <taxon>Eukaryota</taxon>
        <taxon>Metazoa</taxon>
        <taxon>Ecdysozoa</taxon>
        <taxon>Arthropoda</taxon>
        <taxon>Hexapoda</taxon>
        <taxon>Insecta</taxon>
        <taxon>Pterygota</taxon>
        <taxon>Neoptera</taxon>
        <taxon>Paraneoptera</taxon>
        <taxon>Hemiptera</taxon>
        <taxon>Sternorrhyncha</taxon>
        <taxon>Aphidomorpha</taxon>
        <taxon>Aphidoidea</taxon>
        <taxon>Aphididae</taxon>
        <taxon>Aphidini</taxon>
        <taxon>Aphis</taxon>
        <taxon>Aphis</taxon>
    </lineage>
</organism>
<dbReference type="SUPFAM" id="SSF54001">
    <property type="entry name" value="Cysteine proteinases"/>
    <property type="match status" value="1"/>
</dbReference>
<keyword evidence="2" id="KW-0645">Protease</keyword>
<reference evidence="7 8" key="1">
    <citation type="submission" date="2019-08" db="EMBL/GenBank/DDBJ databases">
        <title>The genome of the soybean aphid Biotype 1, its phylome, world population structure and adaptation to the North American continent.</title>
        <authorList>
            <person name="Giordano R."/>
            <person name="Donthu R.K."/>
            <person name="Hernandez A.G."/>
            <person name="Wright C.L."/>
            <person name="Zimin A.V."/>
        </authorList>
    </citation>
    <scope>NUCLEOTIDE SEQUENCE [LARGE SCALE GENOMIC DNA]</scope>
    <source>
        <tissue evidence="7">Whole aphids</tissue>
    </source>
</reference>
<dbReference type="GO" id="GO:0016926">
    <property type="term" value="P:protein desumoylation"/>
    <property type="evidence" value="ECO:0007669"/>
    <property type="project" value="TreeGrafter"/>
</dbReference>
<gene>
    <name evidence="7" type="ORF">AGLY_015908</name>
</gene>
<evidence type="ECO:0000313" key="7">
    <source>
        <dbReference type="EMBL" id="KAE9523690.1"/>
    </source>
</evidence>
<dbReference type="InterPro" id="IPR003653">
    <property type="entry name" value="Peptidase_C48_C"/>
</dbReference>
<dbReference type="EMBL" id="VYZN01000078">
    <property type="protein sequence ID" value="KAE9523690.1"/>
    <property type="molecule type" value="Genomic_DNA"/>
</dbReference>
<evidence type="ECO:0000256" key="3">
    <source>
        <dbReference type="ARBA" id="ARBA00022801"/>
    </source>
</evidence>